<proteinExistence type="predicted"/>
<name>A0A8H3FS39_9LECA</name>
<organism evidence="2 3">
    <name type="scientific">Gomphillus americanus</name>
    <dbReference type="NCBI Taxonomy" id="1940652"/>
    <lineage>
        <taxon>Eukaryota</taxon>
        <taxon>Fungi</taxon>
        <taxon>Dikarya</taxon>
        <taxon>Ascomycota</taxon>
        <taxon>Pezizomycotina</taxon>
        <taxon>Lecanoromycetes</taxon>
        <taxon>OSLEUM clade</taxon>
        <taxon>Ostropomycetidae</taxon>
        <taxon>Ostropales</taxon>
        <taxon>Graphidaceae</taxon>
        <taxon>Gomphilloideae</taxon>
        <taxon>Gomphillus</taxon>
    </lineage>
</organism>
<evidence type="ECO:0000313" key="2">
    <source>
        <dbReference type="EMBL" id="CAF9930102.1"/>
    </source>
</evidence>
<gene>
    <name evidence="2" type="ORF">GOMPHAMPRED_005571</name>
</gene>
<accession>A0A8H3FS39</accession>
<dbReference type="Proteomes" id="UP000664169">
    <property type="component" value="Unassembled WGS sequence"/>
</dbReference>
<feature type="compositionally biased region" description="Basic and acidic residues" evidence="1">
    <location>
        <begin position="150"/>
        <end position="160"/>
    </location>
</feature>
<dbReference type="EMBL" id="CAJPDQ010000034">
    <property type="protein sequence ID" value="CAF9930102.1"/>
    <property type="molecule type" value="Genomic_DNA"/>
</dbReference>
<feature type="compositionally biased region" description="Basic residues" evidence="1">
    <location>
        <begin position="111"/>
        <end position="120"/>
    </location>
</feature>
<feature type="compositionally biased region" description="Polar residues" evidence="1">
    <location>
        <begin position="76"/>
        <end position="90"/>
    </location>
</feature>
<sequence length="273" mass="31018">MATRRQCIASRAFWRHRPIKVWSRSFTDGNSYAEESLPLRKISFRAQAQKESADAVQNLVRSRQNSSGVEMRSISLAPTSNGDSGKTPSPTFELPQRRRSPTFEHESGRPFRSRQGRHAGPRGTDSSNRTSRNIGPRRQQRPRTTGDNATETRPHRRKEEIQEEDLVPDLDSGGDAMTTEEHETFLKQLGHVKQEPVTTHPGPHLDMANLMIEYAPRHFGVTEPTSGQYPNMVDSRSRGLLQDIIKQVRKNETYTEQNIERLVKKLGPAMPRA</sequence>
<protein>
    <submittedName>
        <fullName evidence="2">Uncharacterized protein</fullName>
    </submittedName>
</protein>
<feature type="compositionally biased region" description="Polar residues" evidence="1">
    <location>
        <begin position="124"/>
        <end position="133"/>
    </location>
</feature>
<keyword evidence="3" id="KW-1185">Reference proteome</keyword>
<evidence type="ECO:0000256" key="1">
    <source>
        <dbReference type="SAM" id="MobiDB-lite"/>
    </source>
</evidence>
<evidence type="ECO:0000313" key="3">
    <source>
        <dbReference type="Proteomes" id="UP000664169"/>
    </source>
</evidence>
<dbReference type="AlphaFoldDB" id="A0A8H3FS39"/>
<feature type="region of interest" description="Disordered" evidence="1">
    <location>
        <begin position="60"/>
        <end position="176"/>
    </location>
</feature>
<comment type="caution">
    <text evidence="2">The sequence shown here is derived from an EMBL/GenBank/DDBJ whole genome shotgun (WGS) entry which is preliminary data.</text>
</comment>
<reference evidence="2" key="1">
    <citation type="submission" date="2021-03" db="EMBL/GenBank/DDBJ databases">
        <authorList>
            <person name="Tagirdzhanova G."/>
        </authorList>
    </citation>
    <scope>NUCLEOTIDE SEQUENCE</scope>
</reference>